<organism evidence="5 6">
    <name type="scientific">Billgrantia desiderata</name>
    <dbReference type="NCBI Taxonomy" id="52021"/>
    <lineage>
        <taxon>Bacteria</taxon>
        <taxon>Pseudomonadati</taxon>
        <taxon>Pseudomonadota</taxon>
        <taxon>Gammaproteobacteria</taxon>
        <taxon>Oceanospirillales</taxon>
        <taxon>Halomonadaceae</taxon>
        <taxon>Billgrantia</taxon>
    </lineage>
</organism>
<evidence type="ECO:0000256" key="1">
    <source>
        <dbReference type="ARBA" id="ARBA00000085"/>
    </source>
</evidence>
<protein>
    <recommendedName>
        <fullName evidence="2">histidine kinase</fullName>
        <ecNumber evidence="2">2.7.13.3</ecNumber>
    </recommendedName>
</protein>
<dbReference type="Proteomes" id="UP001320178">
    <property type="component" value="Unassembled WGS sequence"/>
</dbReference>
<dbReference type="EC" id="2.7.13.3" evidence="2"/>
<accession>A0AAW4YV86</accession>
<dbReference type="SMART" id="SM00387">
    <property type="entry name" value="HATPase_c"/>
    <property type="match status" value="1"/>
</dbReference>
<evidence type="ECO:0000259" key="4">
    <source>
        <dbReference type="PROSITE" id="PS50109"/>
    </source>
</evidence>
<dbReference type="InterPro" id="IPR004358">
    <property type="entry name" value="Sig_transdc_His_kin-like_C"/>
</dbReference>
<gene>
    <name evidence="5" type="ORF">HOP61_10685</name>
</gene>
<evidence type="ECO:0000256" key="3">
    <source>
        <dbReference type="ARBA" id="ARBA00022553"/>
    </source>
</evidence>
<dbReference type="SUPFAM" id="SSF55874">
    <property type="entry name" value="ATPase domain of HSP90 chaperone/DNA topoisomerase II/histidine kinase"/>
    <property type="match status" value="1"/>
</dbReference>
<dbReference type="PROSITE" id="PS50109">
    <property type="entry name" value="HIS_KIN"/>
    <property type="match status" value="1"/>
</dbReference>
<dbReference type="Gene3D" id="1.10.287.130">
    <property type="match status" value="1"/>
</dbReference>
<dbReference type="Pfam" id="PF02518">
    <property type="entry name" value="HATPase_c"/>
    <property type="match status" value="1"/>
</dbReference>
<feature type="domain" description="Histidine kinase" evidence="4">
    <location>
        <begin position="42"/>
        <end position="278"/>
    </location>
</feature>
<dbReference type="PRINTS" id="PR00344">
    <property type="entry name" value="BCTRLSENSOR"/>
</dbReference>
<dbReference type="PANTHER" id="PTHR43065">
    <property type="entry name" value="SENSOR HISTIDINE KINASE"/>
    <property type="match status" value="1"/>
</dbReference>
<dbReference type="InterPro" id="IPR036890">
    <property type="entry name" value="HATPase_C_sf"/>
</dbReference>
<sequence length="288" mass="32293">MREDNVQTDPQSRADLLEQLEEVSTQLLQSEKLAAIGQLAAGVAHEINNPIGYVFSNLRTLANYVEDLISIVDVVDTVPSLEELRRMKQRLDYDYIREDVKALLTESEEGVERVKSIITALKDFSHIDEEGFRLADIHEGLESTLKLVNSELKYKAEVVREYAELPEVECLPSQLNQVVLNLLTNAVQAIGAQGRIVLRTGHEGNRVWFEIEDTGSGIEPEHLSRIFEPFFTTKAIGQGTGLGLALSFSIIKKHQGHIEAFSQVGQGSRFRVWLPIVQPLSEEEPSRC</sequence>
<comment type="caution">
    <text evidence="5">The sequence shown here is derived from an EMBL/GenBank/DDBJ whole genome shotgun (WGS) entry which is preliminary data.</text>
</comment>
<dbReference type="InterPro" id="IPR003594">
    <property type="entry name" value="HATPase_dom"/>
</dbReference>
<keyword evidence="3" id="KW-0597">Phosphoprotein</keyword>
<proteinExistence type="predicted"/>
<comment type="catalytic activity">
    <reaction evidence="1">
        <text>ATP + protein L-histidine = ADP + protein N-phospho-L-histidine.</text>
        <dbReference type="EC" id="2.7.13.3"/>
    </reaction>
</comment>
<evidence type="ECO:0000313" key="5">
    <source>
        <dbReference type="EMBL" id="MCE8051760.1"/>
    </source>
</evidence>
<dbReference type="InterPro" id="IPR003661">
    <property type="entry name" value="HisK_dim/P_dom"/>
</dbReference>
<dbReference type="GO" id="GO:0000155">
    <property type="term" value="F:phosphorelay sensor kinase activity"/>
    <property type="evidence" value="ECO:0007669"/>
    <property type="project" value="InterPro"/>
</dbReference>
<dbReference type="PANTHER" id="PTHR43065:SF50">
    <property type="entry name" value="HISTIDINE KINASE"/>
    <property type="match status" value="1"/>
</dbReference>
<dbReference type="AlphaFoldDB" id="A0AAW4YV86"/>
<evidence type="ECO:0000313" key="6">
    <source>
        <dbReference type="Proteomes" id="UP001320178"/>
    </source>
</evidence>
<dbReference type="EMBL" id="JABFTS010000003">
    <property type="protein sequence ID" value="MCE8051760.1"/>
    <property type="molecule type" value="Genomic_DNA"/>
</dbReference>
<dbReference type="Gene3D" id="3.30.565.10">
    <property type="entry name" value="Histidine kinase-like ATPase, C-terminal domain"/>
    <property type="match status" value="1"/>
</dbReference>
<reference evidence="5" key="2">
    <citation type="journal article" date="2021" name="Front. Microbiol.">
        <title>Aerobic Denitrification and Heterotrophic Sulfur Oxidation in the Genus Halomonas Revealed by Six Novel Species Characterizations and Genome-Based Analysis.</title>
        <authorList>
            <person name="Wang L."/>
            <person name="Shao Z."/>
        </authorList>
    </citation>
    <scope>NUCLEOTIDE SEQUENCE</scope>
    <source>
        <strain evidence="5">MCCC 1A05776</strain>
    </source>
</reference>
<dbReference type="InterPro" id="IPR036097">
    <property type="entry name" value="HisK_dim/P_sf"/>
</dbReference>
<dbReference type="SUPFAM" id="SSF47384">
    <property type="entry name" value="Homodimeric domain of signal transducing histidine kinase"/>
    <property type="match status" value="1"/>
</dbReference>
<name>A0AAW4YV86_9GAMM</name>
<dbReference type="CDD" id="cd00082">
    <property type="entry name" value="HisKA"/>
    <property type="match status" value="1"/>
</dbReference>
<dbReference type="InterPro" id="IPR005467">
    <property type="entry name" value="His_kinase_dom"/>
</dbReference>
<reference evidence="5" key="1">
    <citation type="submission" date="2020-05" db="EMBL/GenBank/DDBJ databases">
        <authorList>
            <person name="Wang L."/>
            <person name="Shao Z."/>
        </authorList>
    </citation>
    <scope>NUCLEOTIDE SEQUENCE</scope>
    <source>
        <strain evidence="5">MCCC 1A05776</strain>
    </source>
</reference>
<evidence type="ECO:0000256" key="2">
    <source>
        <dbReference type="ARBA" id="ARBA00012438"/>
    </source>
</evidence>